<evidence type="ECO:0000313" key="2">
    <source>
        <dbReference type="EMBL" id="GBP00004.1"/>
    </source>
</evidence>
<name>A0A4C1SD91_EUMVA</name>
<reference evidence="2 3" key="1">
    <citation type="journal article" date="2019" name="Commun. Biol.">
        <title>The bagworm genome reveals a unique fibroin gene that provides high tensile strength.</title>
        <authorList>
            <person name="Kono N."/>
            <person name="Nakamura H."/>
            <person name="Ohtoshi R."/>
            <person name="Tomita M."/>
            <person name="Numata K."/>
            <person name="Arakawa K."/>
        </authorList>
    </citation>
    <scope>NUCLEOTIDE SEQUENCE [LARGE SCALE GENOMIC DNA]</scope>
</reference>
<organism evidence="2 3">
    <name type="scientific">Eumeta variegata</name>
    <name type="common">Bagworm moth</name>
    <name type="synonym">Eumeta japonica</name>
    <dbReference type="NCBI Taxonomy" id="151549"/>
    <lineage>
        <taxon>Eukaryota</taxon>
        <taxon>Metazoa</taxon>
        <taxon>Ecdysozoa</taxon>
        <taxon>Arthropoda</taxon>
        <taxon>Hexapoda</taxon>
        <taxon>Insecta</taxon>
        <taxon>Pterygota</taxon>
        <taxon>Neoptera</taxon>
        <taxon>Endopterygota</taxon>
        <taxon>Lepidoptera</taxon>
        <taxon>Glossata</taxon>
        <taxon>Ditrysia</taxon>
        <taxon>Tineoidea</taxon>
        <taxon>Psychidae</taxon>
        <taxon>Oiketicinae</taxon>
        <taxon>Eumeta</taxon>
    </lineage>
</organism>
<dbReference type="EMBL" id="BGZK01003329">
    <property type="protein sequence ID" value="GBP00004.1"/>
    <property type="molecule type" value="Genomic_DNA"/>
</dbReference>
<evidence type="ECO:0000313" key="3">
    <source>
        <dbReference type="Proteomes" id="UP000299102"/>
    </source>
</evidence>
<dbReference type="GO" id="GO:0071897">
    <property type="term" value="P:DNA biosynthetic process"/>
    <property type="evidence" value="ECO:0007669"/>
    <property type="project" value="UniProtKB-ARBA"/>
</dbReference>
<dbReference type="AlphaFoldDB" id="A0A4C1SD91"/>
<dbReference type="InterPro" id="IPR000477">
    <property type="entry name" value="RT_dom"/>
</dbReference>
<keyword evidence="3" id="KW-1185">Reference proteome</keyword>
<dbReference type="Proteomes" id="UP000299102">
    <property type="component" value="Unassembled WGS sequence"/>
</dbReference>
<evidence type="ECO:0000259" key="1">
    <source>
        <dbReference type="PROSITE" id="PS50878"/>
    </source>
</evidence>
<comment type="caution">
    <text evidence="2">The sequence shown here is derived from an EMBL/GenBank/DDBJ whole genome shotgun (WGS) entry which is preliminary data.</text>
</comment>
<dbReference type="SUPFAM" id="SSF56672">
    <property type="entry name" value="DNA/RNA polymerases"/>
    <property type="match status" value="1"/>
</dbReference>
<sequence>MGIEGAFNNVVSLEAEEYISNWLVSMSRLVERGTPQGGVISLLLWIMAVKSILVELDSRGVRVVAYADDMVVLVSGLFPDVISDIMSDALRLISRWVISCGLGLNLQKTELVLFTTRTKVPGLRLAQVKRATVAYYTCRRMFGLKWGLSPRIVRWMYTAIVRPILTYGSLVWWTAMEKRYIVDQLYRDIGVTDP</sequence>
<dbReference type="Pfam" id="PF00078">
    <property type="entry name" value="RVT_1"/>
    <property type="match status" value="1"/>
</dbReference>
<dbReference type="STRING" id="151549.A0A4C1SD91"/>
<dbReference type="InterPro" id="IPR043502">
    <property type="entry name" value="DNA/RNA_pol_sf"/>
</dbReference>
<accession>A0A4C1SD91</accession>
<feature type="domain" description="Reverse transcriptase" evidence="1">
    <location>
        <begin position="1"/>
        <end position="125"/>
    </location>
</feature>
<protein>
    <submittedName>
        <fullName evidence="2">Retrovirus-related Pol polyprotein from type-1 retrotransposable element R1 2</fullName>
    </submittedName>
</protein>
<dbReference type="OrthoDB" id="5419617at2759"/>
<gene>
    <name evidence="2" type="ORF">EVAR_64384_1</name>
</gene>
<proteinExistence type="predicted"/>
<dbReference type="PROSITE" id="PS50878">
    <property type="entry name" value="RT_POL"/>
    <property type="match status" value="1"/>
</dbReference>